<dbReference type="Gene3D" id="1.10.8.640">
    <property type="entry name" value="Cytochrome C biogenesis protein"/>
    <property type="match status" value="1"/>
</dbReference>
<protein>
    <recommendedName>
        <fullName evidence="7">Cytochrome c-type biogenesis protein</fullName>
    </recommendedName>
</protein>
<evidence type="ECO:0000256" key="1">
    <source>
        <dbReference type="ARBA" id="ARBA00010342"/>
    </source>
</evidence>
<dbReference type="PANTHER" id="PTHR47870:SF1">
    <property type="entry name" value="CYTOCHROME C-TYPE BIOGENESIS PROTEIN CCMH"/>
    <property type="match status" value="1"/>
</dbReference>
<evidence type="ECO:0000256" key="8">
    <source>
        <dbReference type="SAM" id="MobiDB-lite"/>
    </source>
</evidence>
<dbReference type="InterPro" id="IPR005616">
    <property type="entry name" value="CcmH/CycL/Ccl2/NrfF_N"/>
</dbReference>
<reference evidence="10 11" key="1">
    <citation type="submission" date="2024-08" db="EMBL/GenBank/DDBJ databases">
        <authorList>
            <person name="Lu H."/>
        </authorList>
    </citation>
    <scope>NUCLEOTIDE SEQUENCE [LARGE SCALE GENOMIC DNA]</scope>
    <source>
        <strain evidence="10 11">BYS87W</strain>
    </source>
</reference>
<keyword evidence="11" id="KW-1185">Reference proteome</keyword>
<dbReference type="RefSeq" id="WP_394386128.1">
    <property type="nucleotide sequence ID" value="NZ_JBIGIB010000004.1"/>
</dbReference>
<feature type="compositionally biased region" description="Acidic residues" evidence="8">
    <location>
        <begin position="152"/>
        <end position="162"/>
    </location>
</feature>
<evidence type="ECO:0000256" key="3">
    <source>
        <dbReference type="ARBA" id="ARBA00022723"/>
    </source>
</evidence>
<keyword evidence="2 7" id="KW-0349">Heme</keyword>
<dbReference type="InterPro" id="IPR038297">
    <property type="entry name" value="CcmH/CycL/NrfF/Ccl2_sf"/>
</dbReference>
<gene>
    <name evidence="10" type="ORF">ACG01O_16165</name>
</gene>
<feature type="transmembrane region" description="Helical" evidence="7">
    <location>
        <begin position="122"/>
        <end position="141"/>
    </location>
</feature>
<keyword evidence="7" id="KW-0472">Membrane</keyword>
<comment type="function">
    <text evidence="7">Possible subunit of a heme lyase.</text>
</comment>
<dbReference type="PANTHER" id="PTHR47870">
    <property type="entry name" value="CYTOCHROME C-TYPE BIOGENESIS PROTEIN CCMH"/>
    <property type="match status" value="1"/>
</dbReference>
<dbReference type="CDD" id="cd16378">
    <property type="entry name" value="CcmH_N"/>
    <property type="match status" value="1"/>
</dbReference>
<accession>A0ABW7H1Q4</accession>
<organism evidence="10 11">
    <name type="scientific">Pelomonas baiyunensis</name>
    <dbReference type="NCBI Taxonomy" id="3299026"/>
    <lineage>
        <taxon>Bacteria</taxon>
        <taxon>Pseudomonadati</taxon>
        <taxon>Pseudomonadota</taxon>
        <taxon>Betaproteobacteria</taxon>
        <taxon>Burkholderiales</taxon>
        <taxon>Sphaerotilaceae</taxon>
        <taxon>Roseateles</taxon>
    </lineage>
</organism>
<feature type="region of interest" description="Disordered" evidence="8">
    <location>
        <begin position="151"/>
        <end position="170"/>
    </location>
</feature>
<dbReference type="EMBL" id="JBIGIB010000004">
    <property type="protein sequence ID" value="MFG6468162.1"/>
    <property type="molecule type" value="Genomic_DNA"/>
</dbReference>
<name>A0ABW7H1Q4_9BURK</name>
<evidence type="ECO:0000313" key="11">
    <source>
        <dbReference type="Proteomes" id="UP001606303"/>
    </source>
</evidence>
<comment type="caution">
    <text evidence="10">The sequence shown here is derived from an EMBL/GenBank/DDBJ whole genome shotgun (WGS) entry which is preliminary data.</text>
</comment>
<keyword evidence="3 7" id="KW-0479">Metal-binding</keyword>
<comment type="similarity">
    <text evidence="1 7">Belongs to the CcmH/CycL/Ccl2/NrfF family.</text>
</comment>
<keyword evidence="4 7" id="KW-0732">Signal</keyword>
<evidence type="ECO:0000256" key="2">
    <source>
        <dbReference type="ARBA" id="ARBA00022617"/>
    </source>
</evidence>
<evidence type="ECO:0000259" key="9">
    <source>
        <dbReference type="Pfam" id="PF03918"/>
    </source>
</evidence>
<keyword evidence="5" id="KW-0201">Cytochrome c-type biogenesis</keyword>
<evidence type="ECO:0000256" key="4">
    <source>
        <dbReference type="ARBA" id="ARBA00022729"/>
    </source>
</evidence>
<evidence type="ECO:0000256" key="5">
    <source>
        <dbReference type="ARBA" id="ARBA00022748"/>
    </source>
</evidence>
<evidence type="ECO:0000256" key="6">
    <source>
        <dbReference type="ARBA" id="ARBA00023004"/>
    </source>
</evidence>
<dbReference type="Pfam" id="PF03918">
    <property type="entry name" value="CcmH"/>
    <property type="match status" value="1"/>
</dbReference>
<dbReference type="Proteomes" id="UP001606303">
    <property type="component" value="Unassembled WGS sequence"/>
</dbReference>
<dbReference type="InterPro" id="IPR051263">
    <property type="entry name" value="C-type_cytochrome_biogenesis"/>
</dbReference>
<keyword evidence="7" id="KW-1133">Transmembrane helix</keyword>
<sequence length="170" mass="18906">MSKPAFERLPAWLRTVAIGLVALTCLVLQADAQGTAPVREAQPTADDPALEARVLALSAELRCLVCQNQTVADSHAALAVDLRNQVRDMLRQGAREDEVLRYMTDRYGDFVRYRPPLQARTVLLWAAPGVLLVGGLAALGLHLRRRQRWGDDAFEPDPDTPDFAENRHVR</sequence>
<keyword evidence="7" id="KW-0812">Transmembrane</keyword>
<feature type="domain" description="CcmH/CycL/Ccl2/NrfF N-terminal" evidence="9">
    <location>
        <begin position="36"/>
        <end position="148"/>
    </location>
</feature>
<evidence type="ECO:0000313" key="10">
    <source>
        <dbReference type="EMBL" id="MFG6468162.1"/>
    </source>
</evidence>
<proteinExistence type="inferred from homology"/>
<evidence type="ECO:0000256" key="7">
    <source>
        <dbReference type="RuleBase" id="RU364112"/>
    </source>
</evidence>
<keyword evidence="6 7" id="KW-0408">Iron</keyword>